<name>A0A099KVW5_COLPS</name>
<protein>
    <submittedName>
        <fullName evidence="1">Uncharacterized protein</fullName>
    </submittedName>
</protein>
<gene>
    <name evidence="1" type="ORF">GAB14E_2552</name>
</gene>
<reference evidence="1 2" key="1">
    <citation type="submission" date="2014-08" db="EMBL/GenBank/DDBJ databases">
        <title>Genomic and Phenotypic Diversity of Colwellia psychrerythraea strains from Disparate Marine Basins.</title>
        <authorList>
            <person name="Techtmann S.M."/>
            <person name="Stelling S.C."/>
            <person name="Utturkar S.M."/>
            <person name="Alshibli N."/>
            <person name="Harris A."/>
            <person name="Brown S.D."/>
            <person name="Hazen T.C."/>
        </authorList>
    </citation>
    <scope>NUCLEOTIDE SEQUENCE [LARGE SCALE GENOMIC DNA]</scope>
    <source>
        <strain evidence="1 2">GAB14E</strain>
    </source>
</reference>
<proteinExistence type="predicted"/>
<evidence type="ECO:0000313" key="2">
    <source>
        <dbReference type="Proteomes" id="UP000029868"/>
    </source>
</evidence>
<dbReference type="AlphaFoldDB" id="A0A099KVW5"/>
<dbReference type="PATRIC" id="fig|28229.3.peg.2173"/>
<dbReference type="RefSeq" id="WP_033082192.1">
    <property type="nucleotide sequence ID" value="NZ_JQEC01000021.1"/>
</dbReference>
<evidence type="ECO:0000313" key="1">
    <source>
        <dbReference type="EMBL" id="KGJ93997.1"/>
    </source>
</evidence>
<sequence>MSNIGHVRYSKGDKAGELKAVWIHDDCGQGTGLAIGDSNTKFEGKYQIKYFDENGTLQAERDLEIINNGNSYKLTWSKNGVVTCVGIGMENSNILSAGYYDL</sequence>
<comment type="caution">
    <text evidence="1">The sequence shown here is derived from an EMBL/GenBank/DDBJ whole genome shotgun (WGS) entry which is preliminary data.</text>
</comment>
<dbReference type="OrthoDB" id="6400981at2"/>
<accession>A0A099KVW5</accession>
<dbReference type="EMBL" id="JQEC01000021">
    <property type="protein sequence ID" value="KGJ93997.1"/>
    <property type="molecule type" value="Genomic_DNA"/>
</dbReference>
<dbReference type="Proteomes" id="UP000029868">
    <property type="component" value="Unassembled WGS sequence"/>
</dbReference>
<organism evidence="1 2">
    <name type="scientific">Colwellia psychrerythraea</name>
    <name type="common">Vibrio psychroerythus</name>
    <dbReference type="NCBI Taxonomy" id="28229"/>
    <lineage>
        <taxon>Bacteria</taxon>
        <taxon>Pseudomonadati</taxon>
        <taxon>Pseudomonadota</taxon>
        <taxon>Gammaproteobacteria</taxon>
        <taxon>Alteromonadales</taxon>
        <taxon>Colwelliaceae</taxon>
        <taxon>Colwellia</taxon>
    </lineage>
</organism>